<dbReference type="OrthoDB" id="6883197at2"/>
<evidence type="ECO:0000259" key="1">
    <source>
        <dbReference type="PROSITE" id="PS51725"/>
    </source>
</evidence>
<dbReference type="InterPro" id="IPR007138">
    <property type="entry name" value="ABM_dom"/>
</dbReference>
<evidence type="ECO:0000313" key="2">
    <source>
        <dbReference type="EMBL" id="SDI32875.1"/>
    </source>
</evidence>
<keyword evidence="3" id="KW-1185">Reference proteome</keyword>
<dbReference type="AlphaFoldDB" id="A0A1G8JNW3"/>
<gene>
    <name evidence="2" type="ORF">SAMN05216605_112114</name>
</gene>
<dbReference type="STRING" id="89065.SAMN05216605_112114"/>
<dbReference type="SUPFAM" id="SSF54909">
    <property type="entry name" value="Dimeric alpha+beta barrel"/>
    <property type="match status" value="1"/>
</dbReference>
<keyword evidence="2" id="KW-0560">Oxidoreductase</keyword>
<accession>A0A1G8JNW3</accession>
<evidence type="ECO:0000313" key="3">
    <source>
        <dbReference type="Proteomes" id="UP000182894"/>
    </source>
</evidence>
<proteinExistence type="predicted"/>
<dbReference type="GO" id="GO:0004497">
    <property type="term" value="F:monooxygenase activity"/>
    <property type="evidence" value="ECO:0007669"/>
    <property type="project" value="UniProtKB-KW"/>
</dbReference>
<sequence>MHNPSAVSHLVTLRASAGNGARLGARLSTLIAPSSRAGGCLHFALQQSMTEKEVWVISGLWADASAMNDWFATPELALFSELVTERLVSSLDFQTFAHVSAAQAEAAYGLPDVRKAG</sequence>
<organism evidence="2 3">
    <name type="scientific">Pseudomonas abietaniphila</name>
    <dbReference type="NCBI Taxonomy" id="89065"/>
    <lineage>
        <taxon>Bacteria</taxon>
        <taxon>Pseudomonadati</taxon>
        <taxon>Pseudomonadota</taxon>
        <taxon>Gammaproteobacteria</taxon>
        <taxon>Pseudomonadales</taxon>
        <taxon>Pseudomonadaceae</taxon>
        <taxon>Pseudomonas</taxon>
    </lineage>
</organism>
<name>A0A1G8JNW3_9PSED</name>
<keyword evidence="2" id="KW-0503">Monooxygenase</keyword>
<feature type="domain" description="ABM" evidence="1">
    <location>
        <begin position="7"/>
        <end position="99"/>
    </location>
</feature>
<dbReference type="InterPro" id="IPR011008">
    <property type="entry name" value="Dimeric_a/b-barrel"/>
</dbReference>
<protein>
    <submittedName>
        <fullName evidence="2">Quinol monooxygenase YgiN</fullName>
    </submittedName>
</protein>
<reference evidence="3" key="1">
    <citation type="submission" date="2016-10" db="EMBL/GenBank/DDBJ databases">
        <authorList>
            <person name="Varghese N."/>
            <person name="Submissions S."/>
        </authorList>
    </citation>
    <scope>NUCLEOTIDE SEQUENCE [LARGE SCALE GENOMIC DNA]</scope>
    <source>
        <strain evidence="3">ATCC 700689</strain>
    </source>
</reference>
<dbReference type="RefSeq" id="WP_074755617.1">
    <property type="nucleotide sequence ID" value="NZ_FNCO01000012.1"/>
</dbReference>
<dbReference type="PROSITE" id="PS51725">
    <property type="entry name" value="ABM"/>
    <property type="match status" value="1"/>
</dbReference>
<dbReference type="EMBL" id="FNCO01000012">
    <property type="protein sequence ID" value="SDI32875.1"/>
    <property type="molecule type" value="Genomic_DNA"/>
</dbReference>
<dbReference type="Proteomes" id="UP000182894">
    <property type="component" value="Unassembled WGS sequence"/>
</dbReference>
<dbReference type="Gene3D" id="3.30.70.100">
    <property type="match status" value="1"/>
</dbReference>
<dbReference type="Pfam" id="PF03992">
    <property type="entry name" value="ABM"/>
    <property type="match status" value="1"/>
</dbReference>